<dbReference type="EMBL" id="JAAMPI010000067">
    <property type="protein sequence ID" value="KAF4636419.1"/>
    <property type="molecule type" value="Genomic_DNA"/>
</dbReference>
<dbReference type="InterPro" id="IPR004360">
    <property type="entry name" value="Glyas_Fos-R_dOase_dom"/>
</dbReference>
<protein>
    <recommendedName>
        <fullName evidence="1">VOC domain-containing protein</fullName>
    </recommendedName>
</protein>
<evidence type="ECO:0000313" key="3">
    <source>
        <dbReference type="Proteomes" id="UP000566819"/>
    </source>
</evidence>
<organism evidence="2 3">
    <name type="scientific">Cudoniella acicularis</name>
    <dbReference type="NCBI Taxonomy" id="354080"/>
    <lineage>
        <taxon>Eukaryota</taxon>
        <taxon>Fungi</taxon>
        <taxon>Dikarya</taxon>
        <taxon>Ascomycota</taxon>
        <taxon>Pezizomycotina</taxon>
        <taxon>Leotiomycetes</taxon>
        <taxon>Helotiales</taxon>
        <taxon>Tricladiaceae</taxon>
        <taxon>Cudoniella</taxon>
    </lineage>
</organism>
<dbReference type="InterPro" id="IPR037523">
    <property type="entry name" value="VOC_core"/>
</dbReference>
<evidence type="ECO:0000259" key="1">
    <source>
        <dbReference type="PROSITE" id="PS51819"/>
    </source>
</evidence>
<dbReference type="Proteomes" id="UP000566819">
    <property type="component" value="Unassembled WGS sequence"/>
</dbReference>
<name>A0A8H4WA23_9HELO</name>
<dbReference type="SUPFAM" id="SSF54593">
    <property type="entry name" value="Glyoxalase/Bleomycin resistance protein/Dihydroxybiphenyl dioxygenase"/>
    <property type="match status" value="1"/>
</dbReference>
<gene>
    <name evidence="2" type="ORF">G7Y89_g1659</name>
</gene>
<dbReference type="OrthoDB" id="5371818at2759"/>
<feature type="domain" description="VOC" evidence="1">
    <location>
        <begin position="15"/>
        <end position="134"/>
    </location>
</feature>
<keyword evidence="3" id="KW-1185">Reference proteome</keyword>
<dbReference type="AlphaFoldDB" id="A0A8H4WA23"/>
<comment type="caution">
    <text evidence="2">The sequence shown here is derived from an EMBL/GenBank/DDBJ whole genome shotgun (WGS) entry which is preliminary data.</text>
</comment>
<dbReference type="Gene3D" id="3.10.180.10">
    <property type="entry name" value="2,3-Dihydroxybiphenyl 1,2-Dioxygenase, domain 1"/>
    <property type="match status" value="1"/>
</dbReference>
<sequence length="190" mass="21100">MASQTALPSVARPVSLAHVVLKTPPEKFDAMRAYYKTFLDAEPAFENPYLCFLRYDEEHHRIGIVALPGTTPKPPGAAGLAHVAFTFATLKDLLLAYQQRKAHGILPSWCVNHGVTTSIYYTDPDGNEIETQVDNFDTPAEADKFLTSEEFAINPIGTDFDVEDLICRLESGVPETELKTRVEIGPRMVF</sequence>
<accession>A0A8H4WA23</accession>
<proteinExistence type="predicted"/>
<reference evidence="2 3" key="1">
    <citation type="submission" date="2020-03" db="EMBL/GenBank/DDBJ databases">
        <title>Draft Genome Sequence of Cudoniella acicularis.</title>
        <authorList>
            <person name="Buettner E."/>
            <person name="Kellner H."/>
        </authorList>
    </citation>
    <scope>NUCLEOTIDE SEQUENCE [LARGE SCALE GENOMIC DNA]</scope>
    <source>
        <strain evidence="2 3">DSM 108380</strain>
    </source>
</reference>
<dbReference type="Pfam" id="PF00903">
    <property type="entry name" value="Glyoxalase"/>
    <property type="match status" value="1"/>
</dbReference>
<dbReference type="InterPro" id="IPR029068">
    <property type="entry name" value="Glyas_Bleomycin-R_OHBP_Dase"/>
</dbReference>
<evidence type="ECO:0000313" key="2">
    <source>
        <dbReference type="EMBL" id="KAF4636419.1"/>
    </source>
</evidence>
<dbReference type="PROSITE" id="PS51819">
    <property type="entry name" value="VOC"/>
    <property type="match status" value="1"/>
</dbReference>